<evidence type="ECO:0000313" key="2">
    <source>
        <dbReference type="EMBL" id="MDN5217053.1"/>
    </source>
</evidence>
<keyword evidence="1" id="KW-0472">Membrane</keyword>
<dbReference type="Proteomes" id="UP001172083">
    <property type="component" value="Unassembled WGS sequence"/>
</dbReference>
<proteinExistence type="predicted"/>
<feature type="transmembrane region" description="Helical" evidence="1">
    <location>
        <begin position="358"/>
        <end position="373"/>
    </location>
</feature>
<keyword evidence="3" id="KW-1185">Reference proteome</keyword>
<protein>
    <submittedName>
        <fullName evidence="2">Uncharacterized protein</fullName>
    </submittedName>
</protein>
<feature type="transmembrane region" description="Helical" evidence="1">
    <location>
        <begin position="326"/>
        <end position="346"/>
    </location>
</feature>
<feature type="transmembrane region" description="Helical" evidence="1">
    <location>
        <begin position="184"/>
        <end position="201"/>
    </location>
</feature>
<feature type="transmembrane region" description="Helical" evidence="1">
    <location>
        <begin position="393"/>
        <end position="412"/>
    </location>
</feature>
<reference evidence="2" key="1">
    <citation type="submission" date="2023-06" db="EMBL/GenBank/DDBJ databases">
        <title>Genomic of Agaribacillus aureum.</title>
        <authorList>
            <person name="Wang G."/>
        </authorList>
    </citation>
    <scope>NUCLEOTIDE SEQUENCE</scope>
    <source>
        <strain evidence="2">BMA12</strain>
    </source>
</reference>
<feature type="transmembrane region" description="Helical" evidence="1">
    <location>
        <begin position="57"/>
        <end position="77"/>
    </location>
</feature>
<organism evidence="2 3">
    <name type="scientific">Agaribacillus aureus</name>
    <dbReference type="NCBI Taxonomy" id="3051825"/>
    <lineage>
        <taxon>Bacteria</taxon>
        <taxon>Pseudomonadati</taxon>
        <taxon>Bacteroidota</taxon>
        <taxon>Cytophagia</taxon>
        <taxon>Cytophagales</taxon>
        <taxon>Splendidivirgaceae</taxon>
        <taxon>Agaribacillus</taxon>
    </lineage>
</organism>
<accession>A0ABT8LL63</accession>
<feature type="transmembrane region" description="Helical" evidence="1">
    <location>
        <begin position="29"/>
        <end position="45"/>
    </location>
</feature>
<feature type="transmembrane region" description="Helical" evidence="1">
    <location>
        <begin position="290"/>
        <end position="314"/>
    </location>
</feature>
<keyword evidence="1" id="KW-0812">Transmembrane</keyword>
<dbReference type="EMBL" id="JAUJEB010000013">
    <property type="protein sequence ID" value="MDN5217053.1"/>
    <property type="molecule type" value="Genomic_DNA"/>
</dbReference>
<feature type="transmembrane region" description="Helical" evidence="1">
    <location>
        <begin position="124"/>
        <end position="144"/>
    </location>
</feature>
<comment type="caution">
    <text evidence="2">The sequence shown here is derived from an EMBL/GenBank/DDBJ whole genome shotgun (WGS) entry which is preliminary data.</text>
</comment>
<feature type="transmembrane region" description="Helical" evidence="1">
    <location>
        <begin position="248"/>
        <end position="270"/>
    </location>
</feature>
<evidence type="ECO:0000313" key="3">
    <source>
        <dbReference type="Proteomes" id="UP001172083"/>
    </source>
</evidence>
<gene>
    <name evidence="2" type="ORF">QQ020_33590</name>
</gene>
<keyword evidence="1" id="KW-1133">Transmembrane helix</keyword>
<evidence type="ECO:0000256" key="1">
    <source>
        <dbReference type="SAM" id="Phobius"/>
    </source>
</evidence>
<feature type="transmembrane region" description="Helical" evidence="1">
    <location>
        <begin position="89"/>
        <end position="112"/>
    </location>
</feature>
<feature type="transmembrane region" description="Helical" evidence="1">
    <location>
        <begin position="213"/>
        <end position="236"/>
    </location>
</feature>
<dbReference type="RefSeq" id="WP_346762390.1">
    <property type="nucleotide sequence ID" value="NZ_JAUJEB010000013.1"/>
</dbReference>
<feature type="transmembrane region" description="Helical" evidence="1">
    <location>
        <begin position="156"/>
        <end position="172"/>
    </location>
</feature>
<name>A0ABT8LL63_9BACT</name>
<sequence length="416" mass="45816">MNKFYTVIFVGLNLGLAWAIRGSFGHEWGAAWAGGIGGLAVIVIFNRQDWNQKAPLIAFLSAIGWGVGGMMSYGKVIGYTNTVDFGTGAYGYTMLALIGALYGFIGGGFTGLGLESSAHKKPDWAALITQMVAGAYLSWGLLIYQLEWLMTPPRSELWAACFGASAALFWYFKRNGFTNSLRVALYAALGAGFGFAFGDFIKVTGGALGPAFNWWNVMEFTLGFCGGVAMAYAIATSRWDTSSNVSSFNNRVSLILAFLVIPFTVYVNAFDSESMVELAERLDLKPTGSFVLAQQITALALMLIFAIVAYSIWIAARLTTQVKSQVLLSLLLVNYLLFVYLVKGIFKMPIDMGNSVHWYLPMVIAIFFSWYFVRKQEVGTVAERKEFQRLPWLYAGLIVVLLVISYISIHVYKLPS</sequence>